<evidence type="ECO:0000256" key="1">
    <source>
        <dbReference type="SAM" id="MobiDB-lite"/>
    </source>
</evidence>
<dbReference type="SUPFAM" id="SSF53335">
    <property type="entry name" value="S-adenosyl-L-methionine-dependent methyltransferases"/>
    <property type="match status" value="1"/>
</dbReference>
<proteinExistence type="predicted"/>
<name>A0ABQ1FEG0_9SPHN</name>
<organism evidence="2 3">
    <name type="scientific">Blastomonas marina</name>
    <dbReference type="NCBI Taxonomy" id="1867408"/>
    <lineage>
        <taxon>Bacteria</taxon>
        <taxon>Pseudomonadati</taxon>
        <taxon>Pseudomonadota</taxon>
        <taxon>Alphaproteobacteria</taxon>
        <taxon>Sphingomonadales</taxon>
        <taxon>Sphingomonadaceae</taxon>
        <taxon>Blastomonas</taxon>
    </lineage>
</organism>
<dbReference type="Pfam" id="PF02353">
    <property type="entry name" value="CMAS"/>
    <property type="match status" value="1"/>
</dbReference>
<evidence type="ECO:0000313" key="3">
    <source>
        <dbReference type="Proteomes" id="UP000603317"/>
    </source>
</evidence>
<dbReference type="EMBL" id="BMID01000001">
    <property type="protein sequence ID" value="GGA07082.1"/>
    <property type="molecule type" value="Genomic_DNA"/>
</dbReference>
<accession>A0ABQ1FEG0</accession>
<feature type="compositionally biased region" description="Basic and acidic residues" evidence="1">
    <location>
        <begin position="21"/>
        <end position="36"/>
    </location>
</feature>
<evidence type="ECO:0000313" key="2">
    <source>
        <dbReference type="EMBL" id="GGA07082.1"/>
    </source>
</evidence>
<dbReference type="InterPro" id="IPR029063">
    <property type="entry name" value="SAM-dependent_MTases_sf"/>
</dbReference>
<sequence length="279" mass="31009">MARLAQMVSVRSVPPGGGRSPIRDARVRASGHSTRDVESYYQHNTPAYLRGFGEFFQGSRPDSDEQLVSYTIEAAQLADGQDVLDAGCGVGGPALAFASHLDLRIEGVTLAPAQVDEARTRIAKAELKGSVAVRQGDFHQLATLYPGRQFDRVLLLESLCHAESYRDVLAGARDLLKPGGKIYIKDFYAVDHRARPERTEAQNTDLKRLTDIYKLVVPDLPSVLDLVSELGFQLVYLRMPEFEPTYRHWAQYEVETGRPWSPHTQPGEVIQGFELLAQS</sequence>
<dbReference type="Proteomes" id="UP000603317">
    <property type="component" value="Unassembled WGS sequence"/>
</dbReference>
<comment type="caution">
    <text evidence="2">The sequence shown here is derived from an EMBL/GenBank/DDBJ whole genome shotgun (WGS) entry which is preliminary data.</text>
</comment>
<dbReference type="CDD" id="cd02440">
    <property type="entry name" value="AdoMet_MTases"/>
    <property type="match status" value="1"/>
</dbReference>
<gene>
    <name evidence="2" type="ORF">GCM10010923_16340</name>
</gene>
<reference evidence="3" key="1">
    <citation type="journal article" date="2019" name="Int. J. Syst. Evol. Microbiol.">
        <title>The Global Catalogue of Microorganisms (GCM) 10K type strain sequencing project: providing services to taxonomists for standard genome sequencing and annotation.</title>
        <authorList>
            <consortium name="The Broad Institute Genomics Platform"/>
            <consortium name="The Broad Institute Genome Sequencing Center for Infectious Disease"/>
            <person name="Wu L."/>
            <person name="Ma J."/>
        </authorList>
    </citation>
    <scope>NUCLEOTIDE SEQUENCE [LARGE SCALE GENOMIC DNA]</scope>
    <source>
        <strain evidence="3">CGMCC 1.15297</strain>
    </source>
</reference>
<keyword evidence="3" id="KW-1185">Reference proteome</keyword>
<dbReference type="Gene3D" id="3.40.50.150">
    <property type="entry name" value="Vaccinia Virus protein VP39"/>
    <property type="match status" value="1"/>
</dbReference>
<evidence type="ECO:0008006" key="4">
    <source>
        <dbReference type="Google" id="ProtNLM"/>
    </source>
</evidence>
<feature type="region of interest" description="Disordered" evidence="1">
    <location>
        <begin position="1"/>
        <end position="36"/>
    </location>
</feature>
<dbReference type="PANTHER" id="PTHR44068:SF11">
    <property type="entry name" value="GERANYL DIPHOSPHATE 2-C-METHYLTRANSFERASE"/>
    <property type="match status" value="1"/>
</dbReference>
<dbReference type="PANTHER" id="PTHR44068">
    <property type="entry name" value="ZGC:194242"/>
    <property type="match status" value="1"/>
</dbReference>
<dbReference type="InterPro" id="IPR050447">
    <property type="entry name" value="Erg6_SMT_methyltransf"/>
</dbReference>
<protein>
    <recommendedName>
        <fullName evidence="4">Methyltransferase domain-containing protein</fullName>
    </recommendedName>
</protein>
<dbReference type="RefSeq" id="WP_188642225.1">
    <property type="nucleotide sequence ID" value="NZ_BMID01000001.1"/>
</dbReference>